<dbReference type="Proteomes" id="UP000613011">
    <property type="component" value="Unassembled WGS sequence"/>
</dbReference>
<protein>
    <submittedName>
        <fullName evidence="1">Uncharacterized protein</fullName>
    </submittedName>
</protein>
<proteinExistence type="predicted"/>
<dbReference type="EMBL" id="JAEQNA010000001">
    <property type="protein sequence ID" value="MBL0418850.1"/>
    <property type="molecule type" value="Genomic_DNA"/>
</dbReference>
<evidence type="ECO:0000313" key="1">
    <source>
        <dbReference type="EMBL" id="MBL0418850.1"/>
    </source>
</evidence>
<gene>
    <name evidence="1" type="ORF">JI739_00685</name>
</gene>
<name>A0A937D1J9_9BURK</name>
<evidence type="ECO:0000313" key="2">
    <source>
        <dbReference type="Proteomes" id="UP000613011"/>
    </source>
</evidence>
<keyword evidence="2" id="KW-1185">Reference proteome</keyword>
<dbReference type="RefSeq" id="WP_201681928.1">
    <property type="nucleotide sequence ID" value="NZ_JAEQNA010000001.1"/>
</dbReference>
<comment type="caution">
    <text evidence="1">The sequence shown here is derived from an EMBL/GenBank/DDBJ whole genome shotgun (WGS) entry which is preliminary data.</text>
</comment>
<organism evidence="1 2">
    <name type="scientific">Ramlibacter aurantiacus</name>
    <dbReference type="NCBI Taxonomy" id="2801330"/>
    <lineage>
        <taxon>Bacteria</taxon>
        <taxon>Pseudomonadati</taxon>
        <taxon>Pseudomonadota</taxon>
        <taxon>Betaproteobacteria</taxon>
        <taxon>Burkholderiales</taxon>
        <taxon>Comamonadaceae</taxon>
        <taxon>Ramlibacter</taxon>
    </lineage>
</organism>
<dbReference type="AlphaFoldDB" id="A0A937D1J9"/>
<reference evidence="1" key="1">
    <citation type="submission" date="2021-01" db="EMBL/GenBank/DDBJ databases">
        <title>Ramlibacter sp. strain AW1 16S ribosomal RNA gene Genome sequencing and assembly.</title>
        <authorList>
            <person name="Kang M."/>
        </authorList>
    </citation>
    <scope>NUCLEOTIDE SEQUENCE</scope>
    <source>
        <strain evidence="1">AW1</strain>
    </source>
</reference>
<accession>A0A937D1J9</accession>
<sequence>MAPTCSTCEDLQPHVRTLMVEGVEVRTLDIEGLSETRTDYRAKDWIDREALQQILLRLRQR</sequence>